<accession>A0ABN1ZPM0</accession>
<gene>
    <name evidence="2" type="ORF">GCM10009788_01160</name>
</gene>
<feature type="compositionally biased region" description="Basic and acidic residues" evidence="1">
    <location>
        <begin position="225"/>
        <end position="236"/>
    </location>
</feature>
<evidence type="ECO:0000256" key="1">
    <source>
        <dbReference type="SAM" id="MobiDB-lite"/>
    </source>
</evidence>
<feature type="compositionally biased region" description="Gly residues" evidence="1">
    <location>
        <begin position="238"/>
        <end position="253"/>
    </location>
</feature>
<feature type="region of interest" description="Disordered" evidence="1">
    <location>
        <begin position="66"/>
        <end position="253"/>
    </location>
</feature>
<reference evidence="2 3" key="1">
    <citation type="journal article" date="2019" name="Int. J. Syst. Evol. Microbiol.">
        <title>The Global Catalogue of Microorganisms (GCM) 10K type strain sequencing project: providing services to taxonomists for standard genome sequencing and annotation.</title>
        <authorList>
            <consortium name="The Broad Institute Genomics Platform"/>
            <consortium name="The Broad Institute Genome Sequencing Center for Infectious Disease"/>
            <person name="Wu L."/>
            <person name="Ma J."/>
        </authorList>
    </citation>
    <scope>NUCLEOTIDE SEQUENCE [LARGE SCALE GENOMIC DNA]</scope>
    <source>
        <strain evidence="2 3">JCM 14942</strain>
    </source>
</reference>
<feature type="compositionally biased region" description="Basic and acidic residues" evidence="1">
    <location>
        <begin position="138"/>
        <end position="150"/>
    </location>
</feature>
<feature type="compositionally biased region" description="Basic and acidic residues" evidence="1">
    <location>
        <begin position="170"/>
        <end position="187"/>
    </location>
</feature>
<keyword evidence="3" id="KW-1185">Reference proteome</keyword>
<dbReference type="EMBL" id="BAAAOR010000002">
    <property type="protein sequence ID" value="GAA1501940.1"/>
    <property type="molecule type" value="Genomic_DNA"/>
</dbReference>
<organism evidence="2 3">
    <name type="scientific">Nocardioides humi</name>
    <dbReference type="NCBI Taxonomy" id="449461"/>
    <lineage>
        <taxon>Bacteria</taxon>
        <taxon>Bacillati</taxon>
        <taxon>Actinomycetota</taxon>
        <taxon>Actinomycetes</taxon>
        <taxon>Propionibacteriales</taxon>
        <taxon>Nocardioidaceae</taxon>
        <taxon>Nocardioides</taxon>
    </lineage>
</organism>
<dbReference type="Proteomes" id="UP001500842">
    <property type="component" value="Unassembled WGS sequence"/>
</dbReference>
<evidence type="ECO:0008006" key="4">
    <source>
        <dbReference type="Google" id="ProtNLM"/>
    </source>
</evidence>
<sequence>MTHERPTERLRVDVPTLEPDPAFLGMLAELSATSQAASPRSTRSAGFRMVVATGSVAVIAAATWAAGVPTGGGTPHSPADGPPRIGPTATPSPVDVGTPHSDVTTPPGSPLSPGLPGSSPPASTAEHATDPGSDAEAEPGRSADDRDAKKSKAKGKKAKPQDTAKGTQHGTRDGKRGPRGTGDDVRGPHGWKGGGSQGWPWNGDRNGKGGRNGGADGGSNGGRNGGRDHRDGDRGNGPRWGNGYSGHRGGPTR</sequence>
<dbReference type="RefSeq" id="WP_181411007.1">
    <property type="nucleotide sequence ID" value="NZ_BAAAOR010000002.1"/>
</dbReference>
<proteinExistence type="predicted"/>
<protein>
    <recommendedName>
        <fullName evidence="4">Translation initiation factor IF-2</fullName>
    </recommendedName>
</protein>
<feature type="compositionally biased region" description="Gly residues" evidence="1">
    <location>
        <begin position="209"/>
        <end position="224"/>
    </location>
</feature>
<feature type="compositionally biased region" description="Low complexity" evidence="1">
    <location>
        <begin position="111"/>
        <end position="125"/>
    </location>
</feature>
<name>A0ABN1ZPM0_9ACTN</name>
<comment type="caution">
    <text evidence="2">The sequence shown here is derived from an EMBL/GenBank/DDBJ whole genome shotgun (WGS) entry which is preliminary data.</text>
</comment>
<evidence type="ECO:0000313" key="2">
    <source>
        <dbReference type="EMBL" id="GAA1501940.1"/>
    </source>
</evidence>
<evidence type="ECO:0000313" key="3">
    <source>
        <dbReference type="Proteomes" id="UP001500842"/>
    </source>
</evidence>